<organism evidence="3 4">
    <name type="scientific">Paramecium pentaurelia</name>
    <dbReference type="NCBI Taxonomy" id="43138"/>
    <lineage>
        <taxon>Eukaryota</taxon>
        <taxon>Sar</taxon>
        <taxon>Alveolata</taxon>
        <taxon>Ciliophora</taxon>
        <taxon>Intramacronucleata</taxon>
        <taxon>Oligohymenophorea</taxon>
        <taxon>Peniculida</taxon>
        <taxon>Parameciidae</taxon>
        <taxon>Paramecium</taxon>
    </lineage>
</organism>
<evidence type="ECO:0000256" key="1">
    <source>
        <dbReference type="SAM" id="Coils"/>
    </source>
</evidence>
<feature type="compositionally biased region" description="Polar residues" evidence="2">
    <location>
        <begin position="226"/>
        <end position="235"/>
    </location>
</feature>
<feature type="region of interest" description="Disordered" evidence="2">
    <location>
        <begin position="224"/>
        <end position="243"/>
    </location>
</feature>
<evidence type="ECO:0000313" key="3">
    <source>
        <dbReference type="EMBL" id="CAD8134284.1"/>
    </source>
</evidence>
<accession>A0A8S1S5P3</accession>
<gene>
    <name evidence="3" type="ORF">PPENT_87.1.T0030226</name>
</gene>
<reference evidence="3" key="1">
    <citation type="submission" date="2021-01" db="EMBL/GenBank/DDBJ databases">
        <authorList>
            <consortium name="Genoscope - CEA"/>
            <person name="William W."/>
        </authorList>
    </citation>
    <scope>NUCLEOTIDE SEQUENCE</scope>
</reference>
<comment type="caution">
    <text evidence="3">The sequence shown here is derived from an EMBL/GenBank/DDBJ whole genome shotgun (WGS) entry which is preliminary data.</text>
</comment>
<evidence type="ECO:0000313" key="4">
    <source>
        <dbReference type="Proteomes" id="UP000689195"/>
    </source>
</evidence>
<sequence length="378" mass="44964">MLLTSENIEFYTQRRKQYTQDFLKLTNQFKPKLEQLQRRLIAQKQIVDGPIKILNTTQKGKKFSRVLLSLSKSKEVQNKIDQEMNRCSYQFELDEALNCKFNYSQTCKKIQQSMIPLIENIKLQIKEKNQELSNNQENSNQYMQREELQKIKQKSNKYSKIIEKLQLMEIKKQQQESIQKQSFKNFDKYDKIDENEEILGYSDKPITSRRTLCSSIQYEEDKKFQQIPSSSQNEQDSQKNPRFQDLDQIIRKHYKKMGLLNKRQESMMELKNCINDKRSITQENFNLQNDIKLQYSQNRFKPNKRFSVTILSTQINSSNITPIFDDQNGIVTCNAANKKKNNSLDPKTFQTYKKSSNKYLDNQEKVDKNKNFHIKADS</sequence>
<keyword evidence="1" id="KW-0175">Coiled coil</keyword>
<protein>
    <submittedName>
        <fullName evidence="3">Uncharacterized protein</fullName>
    </submittedName>
</protein>
<dbReference type="Proteomes" id="UP000689195">
    <property type="component" value="Unassembled WGS sequence"/>
</dbReference>
<proteinExistence type="predicted"/>
<feature type="coiled-coil region" evidence="1">
    <location>
        <begin position="118"/>
        <end position="145"/>
    </location>
</feature>
<evidence type="ECO:0000256" key="2">
    <source>
        <dbReference type="SAM" id="MobiDB-lite"/>
    </source>
</evidence>
<name>A0A8S1S5P3_9CILI</name>
<dbReference type="AlphaFoldDB" id="A0A8S1S5P3"/>
<dbReference type="EMBL" id="CAJJDO010000003">
    <property type="protein sequence ID" value="CAD8134284.1"/>
    <property type="molecule type" value="Genomic_DNA"/>
</dbReference>
<keyword evidence="4" id="KW-1185">Reference proteome</keyword>
<dbReference type="OrthoDB" id="301525at2759"/>